<protein>
    <submittedName>
        <fullName evidence="1">Uncharacterized protein</fullName>
    </submittedName>
</protein>
<dbReference type="EMBL" id="QSFW01000002">
    <property type="protein sequence ID" value="RHA89092.1"/>
    <property type="molecule type" value="Genomic_DNA"/>
</dbReference>
<dbReference type="RefSeq" id="WP_118189850.1">
    <property type="nucleotide sequence ID" value="NZ_QSFW01000002.1"/>
</dbReference>
<sequence>MRKFYIGNITPEANTIFVFGSNPEGRHGAGAAKVARNQFGAIYGQGEGLQGNAYALPTKDLRVKANRGLRSISKEDIIKSIKKLYETARQYSDKQFKIAYRNTYSTSLNGYTGLEMIDMFLEAGPIPDNIIFSKEWIDTGKL</sequence>
<organism evidence="1 2">
    <name type="scientific">Segatella copri</name>
    <dbReference type="NCBI Taxonomy" id="165179"/>
    <lineage>
        <taxon>Bacteria</taxon>
        <taxon>Pseudomonadati</taxon>
        <taxon>Bacteroidota</taxon>
        <taxon>Bacteroidia</taxon>
        <taxon>Bacteroidales</taxon>
        <taxon>Prevotellaceae</taxon>
        <taxon>Segatella</taxon>
    </lineage>
</organism>
<reference evidence="1 2" key="1">
    <citation type="submission" date="2018-08" db="EMBL/GenBank/DDBJ databases">
        <title>A genome reference for cultivated species of the human gut microbiota.</title>
        <authorList>
            <person name="Zou Y."/>
            <person name="Xue W."/>
            <person name="Luo G."/>
        </authorList>
    </citation>
    <scope>NUCLEOTIDE SEQUENCE [LARGE SCALE GENOMIC DNA]</scope>
    <source>
        <strain evidence="1 2">AM42-23AC</strain>
    </source>
</reference>
<proteinExistence type="predicted"/>
<comment type="caution">
    <text evidence="1">The sequence shown here is derived from an EMBL/GenBank/DDBJ whole genome shotgun (WGS) entry which is preliminary data.</text>
</comment>
<name>A0AA93BLG8_9BACT</name>
<dbReference type="AlphaFoldDB" id="A0AA93BLG8"/>
<evidence type="ECO:0000313" key="2">
    <source>
        <dbReference type="Proteomes" id="UP000284990"/>
    </source>
</evidence>
<evidence type="ECO:0000313" key="1">
    <source>
        <dbReference type="EMBL" id="RHA89092.1"/>
    </source>
</evidence>
<accession>A0AA93BLG8</accession>
<gene>
    <name evidence="1" type="ORF">DW916_00820</name>
</gene>
<dbReference type="Proteomes" id="UP000284990">
    <property type="component" value="Unassembled WGS sequence"/>
</dbReference>